<dbReference type="SUPFAM" id="SSF55781">
    <property type="entry name" value="GAF domain-like"/>
    <property type="match status" value="1"/>
</dbReference>
<evidence type="ECO:0000313" key="6">
    <source>
        <dbReference type="EMBL" id="ABJ63493.1"/>
    </source>
</evidence>
<dbReference type="GO" id="GO:0003700">
    <property type="term" value="F:DNA-binding transcription factor activity"/>
    <property type="evidence" value="ECO:0007669"/>
    <property type="project" value="TreeGrafter"/>
</dbReference>
<dbReference type="PANTHER" id="PTHR30136">
    <property type="entry name" value="HELIX-TURN-HELIX TRANSCRIPTIONAL REGULATOR, ICLR FAMILY"/>
    <property type="match status" value="1"/>
</dbReference>
<dbReference type="KEGG" id="lbr:LVIS_0327"/>
<evidence type="ECO:0000259" key="5">
    <source>
        <dbReference type="PROSITE" id="PS51078"/>
    </source>
</evidence>
<feature type="domain" description="IclR-ED" evidence="5">
    <location>
        <begin position="71"/>
        <end position="252"/>
    </location>
</feature>
<dbReference type="eggNOG" id="COG1414">
    <property type="taxonomic scope" value="Bacteria"/>
</dbReference>
<evidence type="ECO:0000256" key="2">
    <source>
        <dbReference type="ARBA" id="ARBA00023125"/>
    </source>
</evidence>
<reference evidence="6 7" key="1">
    <citation type="journal article" date="2006" name="Proc. Natl. Acad. Sci. U.S.A.">
        <title>Comparative genomics of the lactic acid bacteria.</title>
        <authorList>
            <person name="Makarova K."/>
            <person name="Slesarev A."/>
            <person name="Wolf Y."/>
            <person name="Sorokin A."/>
            <person name="Mirkin B."/>
            <person name="Koonin E."/>
            <person name="Pavlov A."/>
            <person name="Pavlova N."/>
            <person name="Karamychev V."/>
            <person name="Polouchine N."/>
            <person name="Shakhova V."/>
            <person name="Grigoriev I."/>
            <person name="Lou Y."/>
            <person name="Rohksar D."/>
            <person name="Lucas S."/>
            <person name="Huang K."/>
            <person name="Goodstein D.M."/>
            <person name="Hawkins T."/>
            <person name="Plengvidhya V."/>
            <person name="Welker D."/>
            <person name="Hughes J."/>
            <person name="Goh Y."/>
            <person name="Benson A."/>
            <person name="Baldwin K."/>
            <person name="Lee J.H."/>
            <person name="Diaz-Muniz I."/>
            <person name="Dosti B."/>
            <person name="Smeianov V."/>
            <person name="Wechter W."/>
            <person name="Barabote R."/>
            <person name="Lorca G."/>
            <person name="Altermann E."/>
            <person name="Barrangou R."/>
            <person name="Ganesan B."/>
            <person name="Xie Y."/>
            <person name="Rawsthorne H."/>
            <person name="Tamir D."/>
            <person name="Parker C."/>
            <person name="Breidt F."/>
            <person name="Broadbent J."/>
            <person name="Hutkins R."/>
            <person name="O'Sullivan D."/>
            <person name="Steele J."/>
            <person name="Unlu G."/>
            <person name="Saier M."/>
            <person name="Klaenhammer T."/>
            <person name="Richardson P."/>
            <person name="Kozyavkin S."/>
            <person name="Weimer B."/>
            <person name="Mills D."/>
        </authorList>
    </citation>
    <scope>NUCLEOTIDE SEQUENCE [LARGE SCALE GENOMIC DNA]</scope>
    <source>
        <strain evidence="7">ATCC 367 / BCRC 12310 / CIP 105137 / JCM 1170 / LMG 11437 / NCIMB 947 / NCTC 947</strain>
    </source>
</reference>
<sequence length="252" mass="28119">MPETKLYGTVVVRAKEILDFIAQSRHAPSLKEISAGINMTKPTVLKILTTLDVLGLVTRSTDGKQYRLGMELFRYGQKVAEDFDIRQIAEAPLSTLRDQTDETINLGILANHRVTLVKKFESPQSVNLKSHIGGSMNLYSSSMGKAILATLDESKLADYLSTIGHLEAITPNTITDTEKLKQDLAHVRERGYSIDNEENEPDVYCLGFSLIKKGELYGAFSITTPKYRMSIDRQEMFITFAKAAQQKIIATL</sequence>
<protein>
    <submittedName>
        <fullName evidence="6">Transcriptional regulator, IclR family</fullName>
    </submittedName>
</protein>
<dbReference type="GO" id="GO:0045892">
    <property type="term" value="P:negative regulation of DNA-templated transcription"/>
    <property type="evidence" value="ECO:0007669"/>
    <property type="project" value="TreeGrafter"/>
</dbReference>
<dbReference type="InterPro" id="IPR005471">
    <property type="entry name" value="Tscrpt_reg_IclR_N"/>
</dbReference>
<evidence type="ECO:0000256" key="1">
    <source>
        <dbReference type="ARBA" id="ARBA00023015"/>
    </source>
</evidence>
<dbReference type="PROSITE" id="PS51077">
    <property type="entry name" value="HTH_ICLR"/>
    <property type="match status" value="1"/>
</dbReference>
<gene>
    <name evidence="6" type="ordered locus">LVIS_0327</name>
</gene>
<dbReference type="SUPFAM" id="SSF46785">
    <property type="entry name" value="Winged helix' DNA-binding domain"/>
    <property type="match status" value="1"/>
</dbReference>
<evidence type="ECO:0000313" key="7">
    <source>
        <dbReference type="Proteomes" id="UP000001652"/>
    </source>
</evidence>
<keyword evidence="7" id="KW-1185">Reference proteome</keyword>
<dbReference type="AlphaFoldDB" id="Q03TH9"/>
<feature type="domain" description="HTH iclR-type" evidence="4">
    <location>
        <begin position="8"/>
        <end position="70"/>
    </location>
</feature>
<dbReference type="InterPro" id="IPR036390">
    <property type="entry name" value="WH_DNA-bd_sf"/>
</dbReference>
<dbReference type="STRING" id="387344.LVIS_0327"/>
<dbReference type="InterPro" id="IPR036388">
    <property type="entry name" value="WH-like_DNA-bd_sf"/>
</dbReference>
<dbReference type="PROSITE" id="PS51078">
    <property type="entry name" value="ICLR_ED"/>
    <property type="match status" value="1"/>
</dbReference>
<dbReference type="GO" id="GO:0003677">
    <property type="term" value="F:DNA binding"/>
    <property type="evidence" value="ECO:0007669"/>
    <property type="project" value="UniProtKB-KW"/>
</dbReference>
<dbReference type="HOGENOM" id="CLU_062618_6_3_9"/>
<dbReference type="Proteomes" id="UP000001652">
    <property type="component" value="Chromosome"/>
</dbReference>
<dbReference type="PATRIC" id="fig|387344.15.peg.320"/>
<name>Q03TH9_LEVBA</name>
<dbReference type="InterPro" id="IPR050707">
    <property type="entry name" value="HTH_MetabolicPath_Reg"/>
</dbReference>
<dbReference type="RefSeq" id="WP_011667121.1">
    <property type="nucleotide sequence ID" value="NC_008497.1"/>
</dbReference>
<dbReference type="SMART" id="SM00346">
    <property type="entry name" value="HTH_ICLR"/>
    <property type="match status" value="1"/>
</dbReference>
<keyword evidence="3" id="KW-0804">Transcription</keyword>
<evidence type="ECO:0000259" key="4">
    <source>
        <dbReference type="PROSITE" id="PS51077"/>
    </source>
</evidence>
<dbReference type="Gene3D" id="1.10.10.10">
    <property type="entry name" value="Winged helix-like DNA-binding domain superfamily/Winged helix DNA-binding domain"/>
    <property type="match status" value="1"/>
</dbReference>
<dbReference type="PANTHER" id="PTHR30136:SF35">
    <property type="entry name" value="HTH-TYPE TRANSCRIPTIONAL REGULATOR RV1719"/>
    <property type="match status" value="1"/>
</dbReference>
<dbReference type="InterPro" id="IPR014757">
    <property type="entry name" value="Tscrpt_reg_IclR_C"/>
</dbReference>
<keyword evidence="2" id="KW-0238">DNA-binding</keyword>
<dbReference type="Pfam" id="PF09339">
    <property type="entry name" value="HTH_IclR"/>
    <property type="match status" value="1"/>
</dbReference>
<keyword evidence="1" id="KW-0805">Transcription regulation</keyword>
<dbReference type="Pfam" id="PF01614">
    <property type="entry name" value="IclR_C"/>
    <property type="match status" value="1"/>
</dbReference>
<dbReference type="EMBL" id="CP000416">
    <property type="protein sequence ID" value="ABJ63493.1"/>
    <property type="molecule type" value="Genomic_DNA"/>
</dbReference>
<dbReference type="Gene3D" id="3.30.450.40">
    <property type="match status" value="1"/>
</dbReference>
<proteinExistence type="predicted"/>
<dbReference type="InterPro" id="IPR029016">
    <property type="entry name" value="GAF-like_dom_sf"/>
</dbReference>
<accession>Q03TH9</accession>
<organism evidence="6 7">
    <name type="scientific">Levilactobacillus brevis (strain ATCC 367 / BCRC 12310 / CIP 105137 / JCM 1170 / LMG 11437 / NCIMB 947 / NCTC 947)</name>
    <name type="common">Lactobacillus brevis</name>
    <dbReference type="NCBI Taxonomy" id="387344"/>
    <lineage>
        <taxon>Bacteria</taxon>
        <taxon>Bacillati</taxon>
        <taxon>Bacillota</taxon>
        <taxon>Bacilli</taxon>
        <taxon>Lactobacillales</taxon>
        <taxon>Lactobacillaceae</taxon>
        <taxon>Levilactobacillus</taxon>
    </lineage>
</organism>
<evidence type="ECO:0000256" key="3">
    <source>
        <dbReference type="ARBA" id="ARBA00023163"/>
    </source>
</evidence>